<keyword evidence="10" id="KW-0325">Glycoprotein</keyword>
<evidence type="ECO:0000256" key="1">
    <source>
        <dbReference type="ARBA" id="ARBA00004479"/>
    </source>
</evidence>
<keyword evidence="4 11" id="KW-0812">Transmembrane</keyword>
<evidence type="ECO:0000256" key="2">
    <source>
        <dbReference type="ARBA" id="ARBA00009592"/>
    </source>
</evidence>
<evidence type="ECO:0000313" key="13">
    <source>
        <dbReference type="Proteomes" id="UP001558713"/>
    </source>
</evidence>
<comment type="caution">
    <text evidence="12">The sequence shown here is derived from an EMBL/GenBank/DDBJ whole genome shotgun (WGS) entry which is preliminary data.</text>
</comment>
<feature type="transmembrane region" description="Helical" evidence="11">
    <location>
        <begin position="128"/>
        <end position="146"/>
    </location>
</feature>
<dbReference type="InterPro" id="IPR001611">
    <property type="entry name" value="Leu-rich_rpt"/>
</dbReference>
<feature type="transmembrane region" description="Helical" evidence="11">
    <location>
        <begin position="333"/>
        <end position="355"/>
    </location>
</feature>
<evidence type="ECO:0000256" key="4">
    <source>
        <dbReference type="ARBA" id="ARBA00022692"/>
    </source>
</evidence>
<evidence type="ECO:0000256" key="11">
    <source>
        <dbReference type="SAM" id="Phobius"/>
    </source>
</evidence>
<proteinExistence type="inferred from homology"/>
<dbReference type="Pfam" id="PF13855">
    <property type="entry name" value="LRR_8"/>
    <property type="match status" value="1"/>
</dbReference>
<evidence type="ECO:0000256" key="3">
    <source>
        <dbReference type="ARBA" id="ARBA00022614"/>
    </source>
</evidence>
<dbReference type="Gene3D" id="3.80.10.10">
    <property type="entry name" value="Ribonuclease Inhibitor"/>
    <property type="match status" value="1"/>
</dbReference>
<evidence type="ECO:0000256" key="10">
    <source>
        <dbReference type="ARBA" id="ARBA00023180"/>
    </source>
</evidence>
<reference evidence="12 13" key="1">
    <citation type="submission" date="2024-04" db="EMBL/GenBank/DDBJ databases">
        <title>Genome assembly C_amara_ONT_v2.</title>
        <authorList>
            <person name="Yant L."/>
            <person name="Moore C."/>
            <person name="Slenker M."/>
        </authorList>
    </citation>
    <scope>NUCLEOTIDE SEQUENCE [LARGE SCALE GENOMIC DNA]</scope>
    <source>
        <tissue evidence="12">Leaf</tissue>
    </source>
</reference>
<evidence type="ECO:0000256" key="9">
    <source>
        <dbReference type="ARBA" id="ARBA00023170"/>
    </source>
</evidence>
<protein>
    <submittedName>
        <fullName evidence="12">Receptor-like protein 1</fullName>
    </submittedName>
</protein>
<evidence type="ECO:0000256" key="7">
    <source>
        <dbReference type="ARBA" id="ARBA00022989"/>
    </source>
</evidence>
<dbReference type="PRINTS" id="PR00019">
    <property type="entry name" value="LEURICHRPT"/>
</dbReference>
<evidence type="ECO:0000256" key="6">
    <source>
        <dbReference type="ARBA" id="ARBA00022737"/>
    </source>
</evidence>
<dbReference type="InterPro" id="IPR051502">
    <property type="entry name" value="RLP_Defense_Trigger"/>
</dbReference>
<evidence type="ECO:0000256" key="8">
    <source>
        <dbReference type="ARBA" id="ARBA00023136"/>
    </source>
</evidence>
<comment type="similarity">
    <text evidence="2">Belongs to the RLP family.</text>
</comment>
<name>A0ABD1BS04_CARAN</name>
<keyword evidence="13" id="KW-1185">Reference proteome</keyword>
<keyword evidence="9" id="KW-0675">Receptor</keyword>
<keyword evidence="3" id="KW-0433">Leucine-rich repeat</keyword>
<dbReference type="FunFam" id="3.80.10.10:FF:000111">
    <property type="entry name" value="LRR receptor-like serine/threonine-protein kinase ERECTA"/>
    <property type="match status" value="1"/>
</dbReference>
<keyword evidence="6" id="KW-0677">Repeat</keyword>
<dbReference type="InterPro" id="IPR032675">
    <property type="entry name" value="LRR_dom_sf"/>
</dbReference>
<dbReference type="PANTHER" id="PTHR48062">
    <property type="entry name" value="RECEPTOR-LIKE PROTEIN 14"/>
    <property type="match status" value="1"/>
</dbReference>
<keyword evidence="8 11" id="KW-0472">Membrane</keyword>
<dbReference type="EMBL" id="JBANAX010000166">
    <property type="protein sequence ID" value="KAL1219967.1"/>
    <property type="molecule type" value="Genomic_DNA"/>
</dbReference>
<dbReference type="Proteomes" id="UP001558713">
    <property type="component" value="Unassembled WGS sequence"/>
</dbReference>
<keyword evidence="7 11" id="KW-1133">Transmembrane helix</keyword>
<dbReference type="FunFam" id="3.80.10.10:FF:000041">
    <property type="entry name" value="LRR receptor-like serine/threonine-protein kinase ERECTA"/>
    <property type="match status" value="1"/>
</dbReference>
<comment type="subcellular location">
    <subcellularLocation>
        <location evidence="1">Membrane</location>
        <topology evidence="1">Single-pass type I membrane protein</topology>
    </subcellularLocation>
</comment>
<dbReference type="PANTHER" id="PTHR48062:SF63">
    <property type="entry name" value="RECEPTOR-LIKE PROTEIN 1"/>
    <property type="match status" value="1"/>
</dbReference>
<dbReference type="AlphaFoldDB" id="A0ABD1BS04"/>
<dbReference type="GO" id="GO:0016020">
    <property type="term" value="C:membrane"/>
    <property type="evidence" value="ECO:0007669"/>
    <property type="project" value="UniProtKB-SubCell"/>
</dbReference>
<keyword evidence="5" id="KW-0732">Signal</keyword>
<dbReference type="SMART" id="SM00369">
    <property type="entry name" value="LRR_TYP"/>
    <property type="match status" value="5"/>
</dbReference>
<dbReference type="Pfam" id="PF00560">
    <property type="entry name" value="LRR_1"/>
    <property type="match status" value="4"/>
</dbReference>
<dbReference type="SUPFAM" id="SSF52058">
    <property type="entry name" value="L domain-like"/>
    <property type="match status" value="1"/>
</dbReference>
<organism evidence="12 13">
    <name type="scientific">Cardamine amara subsp. amara</name>
    <dbReference type="NCBI Taxonomy" id="228776"/>
    <lineage>
        <taxon>Eukaryota</taxon>
        <taxon>Viridiplantae</taxon>
        <taxon>Streptophyta</taxon>
        <taxon>Embryophyta</taxon>
        <taxon>Tracheophyta</taxon>
        <taxon>Spermatophyta</taxon>
        <taxon>Magnoliopsida</taxon>
        <taxon>eudicotyledons</taxon>
        <taxon>Gunneridae</taxon>
        <taxon>Pentapetalae</taxon>
        <taxon>rosids</taxon>
        <taxon>malvids</taxon>
        <taxon>Brassicales</taxon>
        <taxon>Brassicaceae</taxon>
        <taxon>Cardamineae</taxon>
        <taxon>Cardamine</taxon>
    </lineage>
</organism>
<evidence type="ECO:0000256" key="5">
    <source>
        <dbReference type="ARBA" id="ARBA00022729"/>
    </source>
</evidence>
<accession>A0ABD1BS04</accession>
<gene>
    <name evidence="12" type="ORF">V5N11_021744</name>
</gene>
<evidence type="ECO:0000313" key="12">
    <source>
        <dbReference type="EMBL" id="KAL1219967.1"/>
    </source>
</evidence>
<dbReference type="InterPro" id="IPR003591">
    <property type="entry name" value="Leu-rich_rpt_typical-subtyp"/>
</dbReference>
<sequence>MPSIDISYNSLSGSIPRNACFSSLRELRLHNNEFIGSIPDTLFKSPNLEVLDLRNNNLSGNIPDTIGKASRLNALLLRNNSLQVHTLEKICQLSQVGLLDLSHNKFKGFIPSCLGNMSFHRKINGNDIISYVIGFPVLSFMLNWSYTSALSLDDDNGFMFQWGPSTMVDFLTKSRYEAYQGDILRYMNGLDLSSNQLSGEIPIEIGDLENILCLNFSSNHLTCSIPYSFSKLKDLEGLDLSNNKLDGNIPPQLADLDSLGYFNVSCNNLFGEIPFKGHLVTFDRMSYIGNVHLCGLPTNKICHPTSVPKPSASNQTNEKEEEEDDDDVIDMVWFYWTSGAVYISASLALFVFLCIDSNSSRKWDYGVDLFIYHLQRFKDRFISS</sequence>